<feature type="compositionally biased region" description="Basic and acidic residues" evidence="15">
    <location>
        <begin position="1"/>
        <end position="19"/>
    </location>
</feature>
<dbReference type="InterPro" id="IPR004971">
    <property type="entry name" value="mRNA_G-N7_MeTrfase_dom"/>
</dbReference>
<keyword evidence="4 17" id="KW-0489">Methyltransferase</keyword>
<feature type="compositionally biased region" description="Basic and acidic residues" evidence="15">
    <location>
        <begin position="257"/>
        <end position="279"/>
    </location>
</feature>
<feature type="region of interest" description="Disordered" evidence="15">
    <location>
        <begin position="1"/>
        <end position="285"/>
    </location>
</feature>
<dbReference type="PANTHER" id="PTHR12189">
    <property type="entry name" value="MRNA GUANINE-7- METHYLTRANSFERASE"/>
    <property type="match status" value="1"/>
</dbReference>
<name>A0A8H4MQ60_ASPFM</name>
<evidence type="ECO:0000256" key="2">
    <source>
        <dbReference type="ARBA" id="ARBA00004123"/>
    </source>
</evidence>
<feature type="compositionally biased region" description="Polar residues" evidence="15">
    <location>
        <begin position="44"/>
        <end position="65"/>
    </location>
</feature>
<feature type="region of interest" description="Disordered" evidence="15">
    <location>
        <begin position="524"/>
        <end position="547"/>
    </location>
</feature>
<feature type="compositionally biased region" description="Polar residues" evidence="15">
    <location>
        <begin position="148"/>
        <end position="157"/>
    </location>
</feature>
<proteinExistence type="predicted"/>
<evidence type="ECO:0000256" key="14">
    <source>
        <dbReference type="ARBA" id="ARBA00049739"/>
    </source>
</evidence>
<feature type="compositionally biased region" description="Polar residues" evidence="15">
    <location>
        <begin position="100"/>
        <end position="129"/>
    </location>
</feature>
<evidence type="ECO:0000256" key="6">
    <source>
        <dbReference type="ARBA" id="ARBA00022679"/>
    </source>
</evidence>
<dbReference type="EC" id="2.1.1.56" evidence="3"/>
<evidence type="ECO:0000256" key="5">
    <source>
        <dbReference type="ARBA" id="ARBA00022664"/>
    </source>
</evidence>
<dbReference type="GO" id="GO:0003723">
    <property type="term" value="F:RNA binding"/>
    <property type="evidence" value="ECO:0007669"/>
    <property type="project" value="UniProtKB-KW"/>
</dbReference>
<dbReference type="InterPro" id="IPR039753">
    <property type="entry name" value="RG7MT1"/>
</dbReference>
<dbReference type="SUPFAM" id="SSF53335">
    <property type="entry name" value="S-adenosyl-L-methionine-dependent methyltransferases"/>
    <property type="match status" value="1"/>
</dbReference>
<evidence type="ECO:0000256" key="9">
    <source>
        <dbReference type="ARBA" id="ARBA00023042"/>
    </source>
</evidence>
<dbReference type="FunFam" id="3.40.50.150:FF:000231">
    <property type="entry name" value="mRNA cap guanine-N7 methyltransferase"/>
    <property type="match status" value="1"/>
</dbReference>
<comment type="subcellular location">
    <subcellularLocation>
        <location evidence="2">Nucleus</location>
    </subcellularLocation>
</comment>
<dbReference type="GO" id="GO:0005634">
    <property type="term" value="C:nucleus"/>
    <property type="evidence" value="ECO:0007669"/>
    <property type="project" value="UniProtKB-SubCell"/>
</dbReference>
<dbReference type="PANTHER" id="PTHR12189:SF2">
    <property type="entry name" value="MRNA CAP GUANINE-N7 METHYLTRANSFERASE"/>
    <property type="match status" value="1"/>
</dbReference>
<dbReference type="PROSITE" id="PS51562">
    <property type="entry name" value="RNA_CAP0_MT"/>
    <property type="match status" value="1"/>
</dbReference>
<dbReference type="InterPro" id="IPR029063">
    <property type="entry name" value="SAM-dependent_MTases_sf"/>
</dbReference>
<dbReference type="GO" id="GO:0004482">
    <property type="term" value="F:mRNA 5'-cap (guanine-N7-)-methyltransferase activity"/>
    <property type="evidence" value="ECO:0007669"/>
    <property type="project" value="UniProtKB-EC"/>
</dbReference>
<sequence>MYDPARDSWEERDGDEARSCRGRLASDQPHAVFSPPEQIHGASGENNNTTDLQQHPDPSSKTTASAEVLYAESQPAQSTTQTPPSVSTRIQSPVDPAAQKASNPQSLTSTAQYQLNKSNTTMENTSGSATPKPRADPSDKPNRPVQVASPTDQNGSQGDKKRKLPAEENASEKSQPAPDRPVSKRKRMEERHQKLRKRGRTPPSAYSRRDAEETSSAADRNGPTYRSTSPLPPPRSPTPEDQPRQRKRPGGGARMGLVDRETLRRRQEERERAQVEEAMRASQSRGVADVVRQHYNAVPQRGREWRKTESKIKGLRSFNNWVKSTLIQKFSPDEEFLARFNGTKEWAEDGGVPPVEEKRLLVVDLGCGKGGDLGKWQLAPQPVDLYVGLDPAEVSIVQARERYNGMKSGRGNRGRRNPIFHAEFRPKDCFGEWLGDVDIVQQVGIDPNVGPGGSVMSSRWGGGGFDVVASMFTIHYAFESEEKARQMLRNVAGCLKKGGRFLGVCPNSDVISARVSEINAKKKARQAQAKKEKSDEAPEDGEVEEDDGKVEWGNQIYRVRFPITPPEDGVFRPPFGWKYSYFMEEAVEEVPEYVVPWEAFRALTEDYNLELQYRKPFLDIWRDEKDDPELGPLSERMGVRDRVTGKLLMTEEEKEAASFYHAFCFYKV</sequence>
<keyword evidence="6" id="KW-0808">Transferase</keyword>
<keyword evidence="5" id="KW-0507">mRNA processing</keyword>
<evidence type="ECO:0000256" key="8">
    <source>
        <dbReference type="ARBA" id="ARBA00022884"/>
    </source>
</evidence>
<protein>
    <recommendedName>
        <fullName evidence="14">mRNA cap guanine-N(7) methyltransferase</fullName>
        <ecNumber evidence="3">2.1.1.56</ecNumber>
    </recommendedName>
    <alternativeName>
        <fullName evidence="11">mRNA (guanine-N(7))-methyltransferase</fullName>
    </alternativeName>
    <alternativeName>
        <fullName evidence="12">mRNA cap methyltransferase</fullName>
    </alternativeName>
</protein>
<reference evidence="17" key="1">
    <citation type="submission" date="2021-08" db="EMBL/GenBank/DDBJ databases">
        <title>Global Aspergillus fumigatus from environmental and clinical sources.</title>
        <authorList>
            <person name="Barber A."/>
            <person name="Sae-Ong T."/>
        </authorList>
    </citation>
    <scope>NUCLEOTIDE SEQUENCE</scope>
    <source>
        <strain evidence="17">NRZ-2016-071</strain>
    </source>
</reference>
<evidence type="ECO:0000313" key="18">
    <source>
        <dbReference type="Proteomes" id="UP000813423"/>
    </source>
</evidence>
<evidence type="ECO:0000256" key="15">
    <source>
        <dbReference type="SAM" id="MobiDB-lite"/>
    </source>
</evidence>
<dbReference type="EMBL" id="JAIBSC010000007">
    <property type="protein sequence ID" value="KAH1910549.1"/>
    <property type="molecule type" value="Genomic_DNA"/>
</dbReference>
<evidence type="ECO:0000256" key="10">
    <source>
        <dbReference type="ARBA" id="ARBA00023242"/>
    </source>
</evidence>
<accession>A0A8H4MQ60</accession>
<feature type="compositionally biased region" description="Acidic residues" evidence="15">
    <location>
        <begin position="537"/>
        <end position="547"/>
    </location>
</feature>
<feature type="compositionally biased region" description="Basic and acidic residues" evidence="15">
    <location>
        <begin position="133"/>
        <end position="142"/>
    </location>
</feature>
<dbReference type="Gene3D" id="3.40.50.150">
    <property type="entry name" value="Vaccinia Virus protein VP39"/>
    <property type="match status" value="1"/>
</dbReference>
<evidence type="ECO:0000256" key="3">
    <source>
        <dbReference type="ARBA" id="ARBA00011926"/>
    </source>
</evidence>
<dbReference type="AlphaFoldDB" id="A0A8H4MQ60"/>
<organism evidence="17 18">
    <name type="scientific">Aspergillus fumigatus</name>
    <name type="common">Neosartorya fumigata</name>
    <dbReference type="NCBI Taxonomy" id="746128"/>
    <lineage>
        <taxon>Eukaryota</taxon>
        <taxon>Fungi</taxon>
        <taxon>Dikarya</taxon>
        <taxon>Ascomycota</taxon>
        <taxon>Pezizomycotina</taxon>
        <taxon>Eurotiomycetes</taxon>
        <taxon>Eurotiomycetidae</taxon>
        <taxon>Eurotiales</taxon>
        <taxon>Aspergillaceae</taxon>
        <taxon>Aspergillus</taxon>
        <taxon>Aspergillus subgen. Fumigati</taxon>
    </lineage>
</organism>
<comment type="caution">
    <text evidence="17">The sequence shown here is derived from an EMBL/GenBank/DDBJ whole genome shotgun (WGS) entry which is preliminary data.</text>
</comment>
<comment type="catalytic activity">
    <reaction evidence="13">
        <text>a 5'-end (5'-triphosphoguanosine)-ribonucleoside in mRNA + S-adenosyl-L-methionine = a 5'-end (N(7)-methyl 5'-triphosphoguanosine)-ribonucleoside in mRNA + S-adenosyl-L-homocysteine</text>
        <dbReference type="Rhea" id="RHEA:67008"/>
        <dbReference type="Rhea" id="RHEA-COMP:17166"/>
        <dbReference type="Rhea" id="RHEA-COMP:17167"/>
        <dbReference type="ChEBI" id="CHEBI:57856"/>
        <dbReference type="ChEBI" id="CHEBI:59789"/>
        <dbReference type="ChEBI" id="CHEBI:156461"/>
        <dbReference type="ChEBI" id="CHEBI:167617"/>
        <dbReference type="EC" id="2.1.1.56"/>
    </reaction>
</comment>
<evidence type="ECO:0000259" key="16">
    <source>
        <dbReference type="PROSITE" id="PS51562"/>
    </source>
</evidence>
<keyword evidence="7" id="KW-0949">S-adenosyl-L-methionine</keyword>
<evidence type="ECO:0000313" key="17">
    <source>
        <dbReference type="EMBL" id="KAH1910549.1"/>
    </source>
</evidence>
<evidence type="ECO:0000256" key="12">
    <source>
        <dbReference type="ARBA" id="ARBA00033387"/>
    </source>
</evidence>
<feature type="compositionally biased region" description="Low complexity" evidence="15">
    <location>
        <begin position="73"/>
        <end position="85"/>
    </location>
</feature>
<keyword evidence="9" id="KW-0506">mRNA capping</keyword>
<evidence type="ECO:0000256" key="4">
    <source>
        <dbReference type="ARBA" id="ARBA00022603"/>
    </source>
</evidence>
<feature type="domain" description="MRNA cap 0 methyltransferase" evidence="16">
    <location>
        <begin position="310"/>
        <end position="668"/>
    </location>
</feature>
<gene>
    <name evidence="17" type="primary">ABD1</name>
    <name evidence="17" type="ORF">KXV57_008171</name>
</gene>
<evidence type="ECO:0000256" key="1">
    <source>
        <dbReference type="ARBA" id="ARBA00003378"/>
    </source>
</evidence>
<dbReference type="Pfam" id="PF03291">
    <property type="entry name" value="mRNA_G-N7_MeTrfase"/>
    <property type="match status" value="1"/>
</dbReference>
<keyword evidence="10" id="KW-0539">Nucleus</keyword>
<evidence type="ECO:0000256" key="11">
    <source>
        <dbReference type="ARBA" id="ARBA00032772"/>
    </source>
</evidence>
<keyword evidence="8" id="KW-0694">RNA-binding</keyword>
<comment type="function">
    <text evidence="1">Responsible for methylating the 5'-cap structure of mRNAs.</text>
</comment>
<evidence type="ECO:0000256" key="7">
    <source>
        <dbReference type="ARBA" id="ARBA00022691"/>
    </source>
</evidence>
<dbReference type="Proteomes" id="UP000813423">
    <property type="component" value="Unassembled WGS sequence"/>
</dbReference>
<evidence type="ECO:0000256" key="13">
    <source>
        <dbReference type="ARBA" id="ARBA00044712"/>
    </source>
</evidence>